<dbReference type="PANTHER" id="PTHR42090">
    <property type="match status" value="1"/>
</dbReference>
<evidence type="ECO:0000256" key="1">
    <source>
        <dbReference type="SAM" id="MobiDB-lite"/>
    </source>
</evidence>
<feature type="compositionally biased region" description="Polar residues" evidence="1">
    <location>
        <begin position="159"/>
        <end position="188"/>
    </location>
</feature>
<feature type="compositionally biased region" description="Polar residues" evidence="1">
    <location>
        <begin position="138"/>
        <end position="148"/>
    </location>
</feature>
<protein>
    <submittedName>
        <fullName evidence="2">Uncharacterized protein</fullName>
    </submittedName>
</protein>
<feature type="region of interest" description="Disordered" evidence="1">
    <location>
        <begin position="99"/>
        <end position="232"/>
    </location>
</feature>
<dbReference type="PANTHER" id="PTHR42090:SF1">
    <property type="match status" value="1"/>
</dbReference>
<dbReference type="Proteomes" id="UP000248349">
    <property type="component" value="Unassembled WGS sequence"/>
</dbReference>
<evidence type="ECO:0000313" key="2">
    <source>
        <dbReference type="EMBL" id="PYH44138.1"/>
    </source>
</evidence>
<name>A0A318ZVI2_9EURO</name>
<proteinExistence type="predicted"/>
<gene>
    <name evidence="2" type="ORF">BP01DRAFT_392934</name>
</gene>
<dbReference type="RefSeq" id="XP_025430120.1">
    <property type="nucleotide sequence ID" value="XM_025578192.1"/>
</dbReference>
<feature type="compositionally biased region" description="Basic and acidic residues" evidence="1">
    <location>
        <begin position="120"/>
        <end position="132"/>
    </location>
</feature>
<evidence type="ECO:0000313" key="3">
    <source>
        <dbReference type="Proteomes" id="UP000248349"/>
    </source>
</evidence>
<keyword evidence="3" id="KW-1185">Reference proteome</keyword>
<feature type="compositionally biased region" description="Polar residues" evidence="1">
    <location>
        <begin position="100"/>
        <end position="118"/>
    </location>
</feature>
<accession>A0A318ZVI2</accession>
<dbReference type="GeneID" id="37079421"/>
<feature type="compositionally biased region" description="Basic and acidic residues" evidence="1">
    <location>
        <begin position="221"/>
        <end position="232"/>
    </location>
</feature>
<reference evidence="2 3" key="1">
    <citation type="submission" date="2016-12" db="EMBL/GenBank/DDBJ databases">
        <title>The genomes of Aspergillus section Nigri reveals drivers in fungal speciation.</title>
        <authorList>
            <consortium name="DOE Joint Genome Institute"/>
            <person name="Vesth T.C."/>
            <person name="Nybo J."/>
            <person name="Theobald S."/>
            <person name="Brandl J."/>
            <person name="Frisvad J.C."/>
            <person name="Nielsen K.F."/>
            <person name="Lyhne E.K."/>
            <person name="Kogle M.E."/>
            <person name="Kuo A."/>
            <person name="Riley R."/>
            <person name="Clum A."/>
            <person name="Nolan M."/>
            <person name="Lipzen A."/>
            <person name="Salamov A."/>
            <person name="Henrissat B."/>
            <person name="Wiebenga A."/>
            <person name="De Vries R.P."/>
            <person name="Grigoriev I.V."/>
            <person name="Mortensen U.H."/>
            <person name="Andersen M.R."/>
            <person name="Baker S.E."/>
        </authorList>
    </citation>
    <scope>NUCLEOTIDE SEQUENCE [LARGE SCALE GENOMIC DNA]</scope>
    <source>
        <strain evidence="2 3">JOP 1030-1</strain>
    </source>
</reference>
<feature type="compositionally biased region" description="Basic and acidic residues" evidence="1">
    <location>
        <begin position="192"/>
        <end position="209"/>
    </location>
</feature>
<sequence>MMDASGGPSASLSSSLPARDPDLVLLSYLILSIRSKSLKPSHITTKPLHPSIEVICLSQLKQDPNNTTNHQLNMLEQITSLGRRALRQSPITRQPLAAWTQPTTSRRTFHSVSALRTSHSQREEMKSGDRNVLDPQPSEFSKTGTDQEVSQHDAAFDPSKTSPESEIQATQEETNQSGKVSNPLNVSGANKDVSHAREPTEGAPDRNANRDASSQRGQTPKGKEVNDWKKKY</sequence>
<dbReference type="STRING" id="1450539.A0A318ZVI2"/>
<dbReference type="OrthoDB" id="4220319at2759"/>
<dbReference type="AlphaFoldDB" id="A0A318ZVI2"/>
<dbReference type="EMBL" id="KZ821239">
    <property type="protein sequence ID" value="PYH44138.1"/>
    <property type="molecule type" value="Genomic_DNA"/>
</dbReference>
<organism evidence="2 3">
    <name type="scientific">Aspergillus saccharolyticus JOP 1030-1</name>
    <dbReference type="NCBI Taxonomy" id="1450539"/>
    <lineage>
        <taxon>Eukaryota</taxon>
        <taxon>Fungi</taxon>
        <taxon>Dikarya</taxon>
        <taxon>Ascomycota</taxon>
        <taxon>Pezizomycotina</taxon>
        <taxon>Eurotiomycetes</taxon>
        <taxon>Eurotiomycetidae</taxon>
        <taxon>Eurotiales</taxon>
        <taxon>Aspergillaceae</taxon>
        <taxon>Aspergillus</taxon>
        <taxon>Aspergillus subgen. Circumdati</taxon>
    </lineage>
</organism>